<sequence length="370" mass="40996">MTQVKPSKKSIYVHKAFGFNDPIPGFEQMIQIDEVPSPYVPAVNPDYVFEPDMVARVLRSYASSENMMFNGEKGTGKSSFVQQFCARLNIPLMTITGGPGLDETYLMGSKTIENGSVKAVDGVLSYCLRHGIAVLIDEIAAIKPSVLVSINDVLNGDQVITLKHHGLDPTVNPDDLAKVEGNMTIKRNPRFRLFATDNTGGKMSRDPRYAGVHTQNSAVRSRFTCFKMSFMKPALELKALLGSTKGILPVFVGRSMVELAIRIRASFEIGEMTDTVSFRELQRWARKSLVYAKFDANQLVDGKPKMIPDCAKAFVDAIYTGMEESDQEVSANFYELVFGTELDLPNEYKATASKFLEQLDAGKLDWDEAA</sequence>
<dbReference type="Proteomes" id="UP000218731">
    <property type="component" value="Plasmid pKF715A"/>
</dbReference>
<feature type="domain" description="AAA+ ATPase" evidence="1">
    <location>
        <begin position="63"/>
        <end position="199"/>
    </location>
</feature>
<dbReference type="InterPro" id="IPR027417">
    <property type="entry name" value="P-loop_NTPase"/>
</dbReference>
<dbReference type="AlphaFoldDB" id="A0A1L7NNH6"/>
<dbReference type="SMART" id="SM00382">
    <property type="entry name" value="AAA"/>
    <property type="match status" value="1"/>
</dbReference>
<dbReference type="InterPro" id="IPR011704">
    <property type="entry name" value="ATPase_dyneun-rel_AAA"/>
</dbReference>
<dbReference type="Pfam" id="PF07728">
    <property type="entry name" value="AAA_5"/>
    <property type="match status" value="1"/>
</dbReference>
<evidence type="ECO:0000313" key="2">
    <source>
        <dbReference type="EMBL" id="BAW27030.1"/>
    </source>
</evidence>
<dbReference type="GO" id="GO:0005524">
    <property type="term" value="F:ATP binding"/>
    <property type="evidence" value="ECO:0007669"/>
    <property type="project" value="InterPro"/>
</dbReference>
<dbReference type="Gene3D" id="3.40.50.300">
    <property type="entry name" value="P-loop containing nucleotide triphosphate hydrolases"/>
    <property type="match status" value="1"/>
</dbReference>
<accession>A0A1L7NNH6</accession>
<reference evidence="2 3" key="1">
    <citation type="submission" date="2015-11" db="EMBL/GenBank/DDBJ databases">
        <title>Complete genome sequencing of a biphenyl-degrading bacterium, Pseudomonas putida KF715 (=NBRC110667).</title>
        <authorList>
            <person name="Suenaga H."/>
            <person name="Fujihara N."/>
            <person name="Watanabe T."/>
            <person name="Hirose J."/>
            <person name="Kimura N."/>
            <person name="Yamazoe A."/>
            <person name="Hosoyama A."/>
            <person name="Shimodaira J."/>
            <person name="Furukawa K."/>
        </authorList>
    </citation>
    <scope>NUCLEOTIDE SEQUENCE [LARGE SCALE GENOMIC DNA]</scope>
    <source>
        <strain evidence="2 3">KF715</strain>
        <plasmid evidence="3">Plasmid pkf715a dna</plasmid>
    </source>
</reference>
<protein>
    <recommendedName>
        <fullName evidence="1">AAA+ ATPase domain-containing protein</fullName>
    </recommendedName>
</protein>
<evidence type="ECO:0000313" key="3">
    <source>
        <dbReference type="Proteomes" id="UP000218731"/>
    </source>
</evidence>
<dbReference type="SUPFAM" id="SSF52540">
    <property type="entry name" value="P-loop containing nucleoside triphosphate hydrolases"/>
    <property type="match status" value="1"/>
</dbReference>
<dbReference type="RefSeq" id="WP_157754449.1">
    <property type="nucleotide sequence ID" value="NZ_AP015030.1"/>
</dbReference>
<dbReference type="GO" id="GO:0016887">
    <property type="term" value="F:ATP hydrolysis activity"/>
    <property type="evidence" value="ECO:0007669"/>
    <property type="project" value="InterPro"/>
</dbReference>
<dbReference type="EMBL" id="AP015030">
    <property type="protein sequence ID" value="BAW27030.1"/>
    <property type="molecule type" value="Genomic_DNA"/>
</dbReference>
<name>A0A1L7NNH6_PSEPU</name>
<evidence type="ECO:0000259" key="1">
    <source>
        <dbReference type="SMART" id="SM00382"/>
    </source>
</evidence>
<proteinExistence type="predicted"/>
<gene>
    <name evidence="2" type="ORF">KF715C_pA5250</name>
</gene>
<keyword evidence="2" id="KW-0614">Plasmid</keyword>
<dbReference type="InterPro" id="IPR003593">
    <property type="entry name" value="AAA+_ATPase"/>
</dbReference>
<geneLocation type="plasmid" evidence="3">
    <name>pkf715a dna</name>
</geneLocation>
<organism evidence="2 3">
    <name type="scientific">Pseudomonas putida</name>
    <name type="common">Arthrobacter siderocapsulatus</name>
    <dbReference type="NCBI Taxonomy" id="303"/>
    <lineage>
        <taxon>Bacteria</taxon>
        <taxon>Pseudomonadati</taxon>
        <taxon>Pseudomonadota</taxon>
        <taxon>Gammaproteobacteria</taxon>
        <taxon>Pseudomonadales</taxon>
        <taxon>Pseudomonadaceae</taxon>
        <taxon>Pseudomonas</taxon>
    </lineage>
</organism>